<proteinExistence type="predicted"/>
<evidence type="ECO:0000313" key="1">
    <source>
        <dbReference type="EMBL" id="CAB0006556.1"/>
    </source>
</evidence>
<name>A0A6H5GRW5_9HEMI</name>
<sequence length="102" mass="11535">EHVRPPHRLRRPLPTPPLRVLPRGLFKTIRHKANVVFNNSPSTCCGEHPSSRAVITSPNYVPPRARILEHRAVSEESALEAKTILRNNSMINRSKNIETQCA</sequence>
<keyword evidence="2" id="KW-1185">Reference proteome</keyword>
<dbReference type="EMBL" id="CADCXU010017785">
    <property type="protein sequence ID" value="CAB0006556.1"/>
    <property type="molecule type" value="Genomic_DNA"/>
</dbReference>
<feature type="non-terminal residue" evidence="1">
    <location>
        <position position="1"/>
    </location>
</feature>
<dbReference type="Proteomes" id="UP000479000">
    <property type="component" value="Unassembled WGS sequence"/>
</dbReference>
<dbReference type="AlphaFoldDB" id="A0A6H5GRW5"/>
<accession>A0A6H5GRW5</accession>
<reference evidence="1 2" key="1">
    <citation type="submission" date="2020-02" db="EMBL/GenBank/DDBJ databases">
        <authorList>
            <person name="Ferguson B K."/>
        </authorList>
    </citation>
    <scope>NUCLEOTIDE SEQUENCE [LARGE SCALE GENOMIC DNA]</scope>
</reference>
<gene>
    <name evidence="1" type="ORF">NTEN_LOCUS12033</name>
</gene>
<protein>
    <submittedName>
        <fullName evidence="1">Uncharacterized protein</fullName>
    </submittedName>
</protein>
<evidence type="ECO:0000313" key="2">
    <source>
        <dbReference type="Proteomes" id="UP000479000"/>
    </source>
</evidence>
<organism evidence="1 2">
    <name type="scientific">Nesidiocoris tenuis</name>
    <dbReference type="NCBI Taxonomy" id="355587"/>
    <lineage>
        <taxon>Eukaryota</taxon>
        <taxon>Metazoa</taxon>
        <taxon>Ecdysozoa</taxon>
        <taxon>Arthropoda</taxon>
        <taxon>Hexapoda</taxon>
        <taxon>Insecta</taxon>
        <taxon>Pterygota</taxon>
        <taxon>Neoptera</taxon>
        <taxon>Paraneoptera</taxon>
        <taxon>Hemiptera</taxon>
        <taxon>Heteroptera</taxon>
        <taxon>Panheteroptera</taxon>
        <taxon>Cimicomorpha</taxon>
        <taxon>Miridae</taxon>
        <taxon>Dicyphina</taxon>
        <taxon>Nesidiocoris</taxon>
    </lineage>
</organism>